<comment type="subcellular location">
    <subcellularLocation>
        <location evidence="1">Membrane</location>
        <topology evidence="1">Multi-pass membrane protein</topology>
    </subcellularLocation>
</comment>
<dbReference type="OrthoDB" id="5581259at2759"/>
<dbReference type="PANTHER" id="PTHR12703">
    <property type="entry name" value="TRANSMEMBRANE PROTEIN 33"/>
    <property type="match status" value="1"/>
</dbReference>
<dbReference type="Pfam" id="PF03661">
    <property type="entry name" value="TMEM33_Pom33"/>
    <property type="match status" value="1"/>
</dbReference>
<feature type="transmembrane region" description="Helical" evidence="6">
    <location>
        <begin position="165"/>
        <end position="185"/>
    </location>
</feature>
<protein>
    <recommendedName>
        <fullName evidence="9">Nucleoporin POM33</fullName>
    </recommendedName>
</protein>
<evidence type="ECO:0000256" key="2">
    <source>
        <dbReference type="ARBA" id="ARBA00007322"/>
    </source>
</evidence>
<dbReference type="EMBL" id="BDGX01000005">
    <property type="protein sequence ID" value="GAV47024.1"/>
    <property type="molecule type" value="Genomic_DNA"/>
</dbReference>
<keyword evidence="3 6" id="KW-0812">Transmembrane</keyword>
<evidence type="ECO:0000313" key="8">
    <source>
        <dbReference type="Proteomes" id="UP000187013"/>
    </source>
</evidence>
<dbReference type="GO" id="GO:0016020">
    <property type="term" value="C:membrane"/>
    <property type="evidence" value="ECO:0007669"/>
    <property type="project" value="UniProtKB-SubCell"/>
</dbReference>
<name>A0A1Q2ZUI9_ZYGRO</name>
<evidence type="ECO:0000256" key="6">
    <source>
        <dbReference type="SAM" id="Phobius"/>
    </source>
</evidence>
<reference evidence="7 8" key="1">
    <citation type="submission" date="2016-08" db="EMBL/GenBank/DDBJ databases">
        <title>Draft genome sequence of allopolyploid Zygosaccharomyces rouxii.</title>
        <authorList>
            <person name="Watanabe J."/>
            <person name="Uehara K."/>
            <person name="Mogi Y."/>
            <person name="Tsukioka Y."/>
        </authorList>
    </citation>
    <scope>NUCLEOTIDE SEQUENCE [LARGE SCALE GENOMIC DNA]</scope>
    <source>
        <strain evidence="7 8">NBRC 110957</strain>
    </source>
</reference>
<keyword evidence="5 6" id="KW-0472">Membrane</keyword>
<evidence type="ECO:0000256" key="1">
    <source>
        <dbReference type="ARBA" id="ARBA00004141"/>
    </source>
</evidence>
<dbReference type="GO" id="GO:0071786">
    <property type="term" value="P:endoplasmic reticulum tubular network organization"/>
    <property type="evidence" value="ECO:0007669"/>
    <property type="project" value="TreeGrafter"/>
</dbReference>
<dbReference type="GO" id="GO:0061024">
    <property type="term" value="P:membrane organization"/>
    <property type="evidence" value="ECO:0007669"/>
    <property type="project" value="TreeGrafter"/>
</dbReference>
<keyword evidence="4 6" id="KW-1133">Transmembrane helix</keyword>
<feature type="transmembrane region" description="Helical" evidence="6">
    <location>
        <begin position="31"/>
        <end position="49"/>
    </location>
</feature>
<dbReference type="PANTHER" id="PTHR12703:SF6">
    <property type="entry name" value="PORE MEMBRANE PROTEIN OF 33 KDA"/>
    <property type="match status" value="1"/>
</dbReference>
<dbReference type="InterPro" id="IPR005344">
    <property type="entry name" value="TMEM33/Pom33"/>
</dbReference>
<dbReference type="AlphaFoldDB" id="A0A1Q2ZUI9"/>
<dbReference type="eggNOG" id="KOG4002">
    <property type="taxonomic scope" value="Eukaryota"/>
</dbReference>
<gene>
    <name evidence="7" type="ORF">ZYGR_0E00330</name>
</gene>
<evidence type="ECO:0000313" key="7">
    <source>
        <dbReference type="EMBL" id="GAV47024.1"/>
    </source>
</evidence>
<sequence length="275" mass="32191">MSAAPSSVPNQTIKPQTRIEKLFQLTKTLQFAWFCGHAITLVFSTLYFITYCPKIYRVAYAGVLESFGIITYQHYYLKQSSLQDRSLTPSALLLNDDLLYFGMAFVWFITPHFALSLVPYAVFSLFHVLIYCKSVLLPQVFDMSPGSKCVGAISNFIHQYNERSMYWMGSVEIFTWVWLTLRALLFRRRSWIVWLSYSFFLKVRFENSKYIKSSFAQWRVRLDGIVSHSSVPPMVKQWYHRFEVLLLKVSRYRLSKDTTTANPSPTTQAPRPHYQ</sequence>
<accession>A0A1Q2ZUI9</accession>
<comment type="similarity">
    <text evidence="2">Belongs to the PER33/POM33 family.</text>
</comment>
<dbReference type="InterPro" id="IPR051645">
    <property type="entry name" value="PER33/POM33_regulator"/>
</dbReference>
<proteinExistence type="inferred from homology"/>
<dbReference type="GO" id="GO:0005783">
    <property type="term" value="C:endoplasmic reticulum"/>
    <property type="evidence" value="ECO:0007669"/>
    <property type="project" value="TreeGrafter"/>
</dbReference>
<feature type="transmembrane region" description="Helical" evidence="6">
    <location>
        <begin position="98"/>
        <end position="131"/>
    </location>
</feature>
<evidence type="ECO:0000256" key="3">
    <source>
        <dbReference type="ARBA" id="ARBA00022692"/>
    </source>
</evidence>
<dbReference type="Proteomes" id="UP000187013">
    <property type="component" value="Unassembled WGS sequence"/>
</dbReference>
<evidence type="ECO:0008006" key="9">
    <source>
        <dbReference type="Google" id="ProtNLM"/>
    </source>
</evidence>
<evidence type="ECO:0000256" key="4">
    <source>
        <dbReference type="ARBA" id="ARBA00022989"/>
    </source>
</evidence>
<evidence type="ECO:0000256" key="5">
    <source>
        <dbReference type="ARBA" id="ARBA00023136"/>
    </source>
</evidence>
<organism evidence="7 8">
    <name type="scientific">Zygosaccharomyces rouxii</name>
    <dbReference type="NCBI Taxonomy" id="4956"/>
    <lineage>
        <taxon>Eukaryota</taxon>
        <taxon>Fungi</taxon>
        <taxon>Dikarya</taxon>
        <taxon>Ascomycota</taxon>
        <taxon>Saccharomycotina</taxon>
        <taxon>Saccharomycetes</taxon>
        <taxon>Saccharomycetales</taxon>
        <taxon>Saccharomycetaceae</taxon>
        <taxon>Zygosaccharomyces</taxon>
    </lineage>
</organism>
<comment type="caution">
    <text evidence="7">The sequence shown here is derived from an EMBL/GenBank/DDBJ whole genome shotgun (WGS) entry which is preliminary data.</text>
</comment>
<feature type="transmembrane region" description="Helical" evidence="6">
    <location>
        <begin position="55"/>
        <end position="77"/>
    </location>
</feature>